<reference evidence="1 2" key="1">
    <citation type="journal article" date="2019" name="Sci. Rep.">
        <title>Orb-weaving spider Araneus ventricosus genome elucidates the spidroin gene catalogue.</title>
        <authorList>
            <person name="Kono N."/>
            <person name="Nakamura H."/>
            <person name="Ohtoshi R."/>
            <person name="Moran D.A.P."/>
            <person name="Shinohara A."/>
            <person name="Yoshida Y."/>
            <person name="Fujiwara M."/>
            <person name="Mori M."/>
            <person name="Tomita M."/>
            <person name="Arakawa K."/>
        </authorList>
    </citation>
    <scope>NUCLEOTIDE SEQUENCE [LARGE SCALE GENOMIC DNA]</scope>
</reference>
<accession>A0A4Y2CZ60</accession>
<dbReference type="EMBL" id="BGPR01000274">
    <property type="protein sequence ID" value="GBM09683.1"/>
    <property type="molecule type" value="Genomic_DNA"/>
</dbReference>
<organism evidence="1 2">
    <name type="scientific">Araneus ventricosus</name>
    <name type="common">Orbweaver spider</name>
    <name type="synonym">Epeira ventricosa</name>
    <dbReference type="NCBI Taxonomy" id="182803"/>
    <lineage>
        <taxon>Eukaryota</taxon>
        <taxon>Metazoa</taxon>
        <taxon>Ecdysozoa</taxon>
        <taxon>Arthropoda</taxon>
        <taxon>Chelicerata</taxon>
        <taxon>Arachnida</taxon>
        <taxon>Araneae</taxon>
        <taxon>Araneomorphae</taxon>
        <taxon>Entelegynae</taxon>
        <taxon>Araneoidea</taxon>
        <taxon>Araneidae</taxon>
        <taxon>Araneus</taxon>
    </lineage>
</organism>
<comment type="caution">
    <text evidence="1">The sequence shown here is derived from an EMBL/GenBank/DDBJ whole genome shotgun (WGS) entry which is preliminary data.</text>
</comment>
<dbReference type="AlphaFoldDB" id="A0A4Y2CZ60"/>
<proteinExistence type="predicted"/>
<sequence length="106" mass="12607">MGRYSSSNEAVWGILNFPIHERHLTVFHLNVHLKMVRETTSRQKMLLNVPKNLRKQHLHLSSDFASKMSLHAPYCTMKYPRTTLETMERRHGNVENKDRLYCNKQK</sequence>
<name>A0A4Y2CZ60_ARAVE</name>
<protein>
    <submittedName>
        <fullName evidence="1">Uncharacterized protein</fullName>
    </submittedName>
</protein>
<dbReference type="Proteomes" id="UP000499080">
    <property type="component" value="Unassembled WGS sequence"/>
</dbReference>
<evidence type="ECO:0000313" key="2">
    <source>
        <dbReference type="Proteomes" id="UP000499080"/>
    </source>
</evidence>
<evidence type="ECO:0000313" key="1">
    <source>
        <dbReference type="EMBL" id="GBM09683.1"/>
    </source>
</evidence>
<keyword evidence="2" id="KW-1185">Reference proteome</keyword>
<gene>
    <name evidence="1" type="ORF">AVEN_186395_1</name>
</gene>